<accession>B4SBI5</accession>
<evidence type="ECO:0000256" key="2">
    <source>
        <dbReference type="ARBA" id="ARBA00035108"/>
    </source>
</evidence>
<dbReference type="PANTHER" id="PTHR36852:SF1">
    <property type="entry name" value="PROTEIN GVPL 2"/>
    <property type="match status" value="1"/>
</dbReference>
<dbReference type="InterPro" id="IPR009430">
    <property type="entry name" value="GvpL/GvpF"/>
</dbReference>
<comment type="subcellular location">
    <subcellularLocation>
        <location evidence="2">Gas vesicle</location>
    </subcellularLocation>
</comment>
<keyword evidence="5" id="KW-1185">Reference proteome</keyword>
<dbReference type="KEGG" id="pph:Ppha_1807"/>
<gene>
    <name evidence="4" type="ordered locus">Ppha_1807</name>
</gene>
<proteinExistence type="inferred from homology"/>
<dbReference type="RefSeq" id="WP_012508526.1">
    <property type="nucleotide sequence ID" value="NC_011060.1"/>
</dbReference>
<dbReference type="STRING" id="324925.Ppha_1807"/>
<evidence type="ECO:0000313" key="5">
    <source>
        <dbReference type="Proteomes" id="UP000002724"/>
    </source>
</evidence>
<evidence type="ECO:0000313" key="4">
    <source>
        <dbReference type="EMBL" id="ACF44039.1"/>
    </source>
</evidence>
<sequence>MDIETTKEGRYIYGIIRNSEFIDFGQIGIGKRNDRVYGVIYKDICAVVSSTPIIQYEARRANMIAHQKVLEEVMKRFNVLPVRFSTISPHDNDDAIIKILITDYSRFDELLIKMKGKKELGLKVMADETRIYENIIQKYDNIRSLRDKLLNQPADKIHYQRVKIGEMVADALKKEIESYKQQILDILSPIAEDIKITDNYGNLMILNAAFLIKEVKESEFDDSVNKLDEKYGNIMTFKYVGTLPPYNFVNLSINTKGV</sequence>
<dbReference type="Pfam" id="PF06386">
    <property type="entry name" value="GvpL_GvpF"/>
    <property type="match status" value="1"/>
</dbReference>
<dbReference type="Proteomes" id="UP000002724">
    <property type="component" value="Chromosome"/>
</dbReference>
<dbReference type="OrthoDB" id="144737at2"/>
<dbReference type="AlphaFoldDB" id="B4SBI5"/>
<dbReference type="eggNOG" id="COG0154">
    <property type="taxonomic scope" value="Bacteria"/>
</dbReference>
<dbReference type="EMBL" id="CP001110">
    <property type="protein sequence ID" value="ACF44039.1"/>
    <property type="molecule type" value="Genomic_DNA"/>
</dbReference>
<comment type="similarity">
    <text evidence="3">Belongs to the gas vesicle GvpF/GvpL family.</text>
</comment>
<organism evidence="4 5">
    <name type="scientific">Pelodictyon phaeoclathratiforme (strain DSM 5477 / BU-1)</name>
    <dbReference type="NCBI Taxonomy" id="324925"/>
    <lineage>
        <taxon>Bacteria</taxon>
        <taxon>Pseudomonadati</taxon>
        <taxon>Chlorobiota</taxon>
        <taxon>Chlorobiia</taxon>
        <taxon>Chlorobiales</taxon>
        <taxon>Chlorobiaceae</taxon>
        <taxon>Chlorobium/Pelodictyon group</taxon>
        <taxon>Pelodictyon</taxon>
    </lineage>
</organism>
<dbReference type="HOGENOM" id="CLU_065736_3_0_10"/>
<dbReference type="PANTHER" id="PTHR36852">
    <property type="entry name" value="PROTEIN GVPL 2"/>
    <property type="match status" value="1"/>
</dbReference>
<keyword evidence="1" id="KW-0304">Gas vesicle</keyword>
<protein>
    <submittedName>
        <fullName evidence="4">Gas vesicle synthesis GvpLGvpF</fullName>
    </submittedName>
</protein>
<dbReference type="GO" id="GO:0031411">
    <property type="term" value="C:gas vesicle"/>
    <property type="evidence" value="ECO:0007669"/>
    <property type="project" value="UniProtKB-SubCell"/>
</dbReference>
<dbReference type="GO" id="GO:0031412">
    <property type="term" value="P:gas vesicle organization"/>
    <property type="evidence" value="ECO:0007669"/>
    <property type="project" value="InterPro"/>
</dbReference>
<evidence type="ECO:0000256" key="3">
    <source>
        <dbReference type="ARBA" id="ARBA00035643"/>
    </source>
</evidence>
<reference evidence="4 5" key="1">
    <citation type="submission" date="2008-06" db="EMBL/GenBank/DDBJ databases">
        <title>Complete sequence of Pelodictyon phaeoclathratiforme BU-1.</title>
        <authorList>
            <consortium name="US DOE Joint Genome Institute"/>
            <person name="Lucas S."/>
            <person name="Copeland A."/>
            <person name="Lapidus A."/>
            <person name="Glavina del Rio T."/>
            <person name="Dalin E."/>
            <person name="Tice H."/>
            <person name="Bruce D."/>
            <person name="Goodwin L."/>
            <person name="Pitluck S."/>
            <person name="Schmutz J."/>
            <person name="Larimer F."/>
            <person name="Land M."/>
            <person name="Hauser L."/>
            <person name="Kyrpides N."/>
            <person name="Mikhailova N."/>
            <person name="Liu Z."/>
            <person name="Li T."/>
            <person name="Zhao F."/>
            <person name="Overmann J."/>
            <person name="Bryant D.A."/>
            <person name="Richardson P."/>
        </authorList>
    </citation>
    <scope>NUCLEOTIDE SEQUENCE [LARGE SCALE GENOMIC DNA]</scope>
    <source>
        <strain evidence="5">DSM 5477 / BU-1</strain>
    </source>
</reference>
<name>B4SBI5_PELPB</name>
<evidence type="ECO:0000256" key="1">
    <source>
        <dbReference type="ARBA" id="ARBA00022987"/>
    </source>
</evidence>